<dbReference type="GO" id="GO:0000155">
    <property type="term" value="F:phosphorelay sensor kinase activity"/>
    <property type="evidence" value="ECO:0007669"/>
    <property type="project" value="InterPro"/>
</dbReference>
<feature type="domain" description="Histidine kinase" evidence="10">
    <location>
        <begin position="398"/>
        <end position="498"/>
    </location>
</feature>
<keyword evidence="9" id="KW-0812">Transmembrane</keyword>
<dbReference type="EMBL" id="WAGX01000003">
    <property type="protein sequence ID" value="KAB1440613.1"/>
    <property type="molecule type" value="Genomic_DNA"/>
</dbReference>
<keyword evidence="5" id="KW-0808">Transferase</keyword>
<evidence type="ECO:0000259" key="10">
    <source>
        <dbReference type="PROSITE" id="PS50109"/>
    </source>
</evidence>
<feature type="coiled-coil region" evidence="8">
    <location>
        <begin position="272"/>
        <end position="306"/>
    </location>
</feature>
<dbReference type="InterPro" id="IPR003594">
    <property type="entry name" value="HATPase_dom"/>
</dbReference>
<dbReference type="InterPro" id="IPR036890">
    <property type="entry name" value="HATPase_C_sf"/>
</dbReference>
<dbReference type="CDD" id="cd06225">
    <property type="entry name" value="HAMP"/>
    <property type="match status" value="1"/>
</dbReference>
<evidence type="ECO:0000256" key="9">
    <source>
        <dbReference type="SAM" id="Phobius"/>
    </source>
</evidence>
<gene>
    <name evidence="12" type="ORF">F7O84_01930</name>
</gene>
<reference evidence="12 13" key="2">
    <citation type="submission" date="2020-02" db="EMBL/GenBank/DDBJ databases">
        <title>Candidatus Galacturonibacter soehngenii shows hetero-acetogenic catabolism of galacturonic acid but lacks a canonical carbon monoxide dehydrogenase/acetyl-CoA synthase complex.</title>
        <authorList>
            <person name="Diender M."/>
            <person name="Stouten G.R."/>
            <person name="Petersen J.F."/>
            <person name="Nielsen P.H."/>
            <person name="Dueholm M.S."/>
            <person name="Pronk J.T."/>
            <person name="Van Loosdrecht M.C.M."/>
        </authorList>
    </citation>
    <scope>NUCLEOTIDE SEQUENCE [LARGE SCALE GENOMIC DNA]</scope>
    <source>
        <strain evidence="12">GalUA</strain>
    </source>
</reference>
<dbReference type="OrthoDB" id="9809348at2"/>
<dbReference type="SUPFAM" id="SSF158472">
    <property type="entry name" value="HAMP domain-like"/>
    <property type="match status" value="1"/>
</dbReference>
<evidence type="ECO:0000256" key="8">
    <source>
        <dbReference type="SAM" id="Coils"/>
    </source>
</evidence>
<evidence type="ECO:0000256" key="5">
    <source>
        <dbReference type="ARBA" id="ARBA00022679"/>
    </source>
</evidence>
<keyword evidence="7" id="KW-0902">Two-component regulatory system</keyword>
<evidence type="ECO:0000259" key="11">
    <source>
        <dbReference type="PROSITE" id="PS50885"/>
    </source>
</evidence>
<comment type="caution">
    <text evidence="12">The sequence shown here is derived from an EMBL/GenBank/DDBJ whole genome shotgun (WGS) entry which is preliminary data.</text>
</comment>
<dbReference type="Pfam" id="PF06580">
    <property type="entry name" value="His_kinase"/>
    <property type="match status" value="1"/>
</dbReference>
<name>A0A7V7QNU8_9FIRM</name>
<accession>A0A7V7QNU8</accession>
<dbReference type="Gene3D" id="3.30.565.10">
    <property type="entry name" value="Histidine kinase-like ATPase, C-terminal domain"/>
    <property type="match status" value="1"/>
</dbReference>
<reference evidence="12 13" key="1">
    <citation type="submission" date="2019-09" db="EMBL/GenBank/DDBJ databases">
        <authorList>
            <person name="Valk L.C."/>
        </authorList>
    </citation>
    <scope>NUCLEOTIDE SEQUENCE [LARGE SCALE GENOMIC DNA]</scope>
    <source>
        <strain evidence="12">GalUA</strain>
    </source>
</reference>
<evidence type="ECO:0000256" key="1">
    <source>
        <dbReference type="ARBA" id="ARBA00000085"/>
    </source>
</evidence>
<evidence type="ECO:0000256" key="2">
    <source>
        <dbReference type="ARBA" id="ARBA00004370"/>
    </source>
</evidence>
<keyword evidence="6 12" id="KW-0418">Kinase</keyword>
<feature type="transmembrane region" description="Helical" evidence="9">
    <location>
        <begin position="190"/>
        <end position="212"/>
    </location>
</feature>
<feature type="transmembrane region" description="Helical" evidence="9">
    <location>
        <begin position="25"/>
        <end position="45"/>
    </location>
</feature>
<evidence type="ECO:0000256" key="7">
    <source>
        <dbReference type="ARBA" id="ARBA00023012"/>
    </source>
</evidence>
<dbReference type="GO" id="GO:0016020">
    <property type="term" value="C:membrane"/>
    <property type="evidence" value="ECO:0007669"/>
    <property type="project" value="UniProtKB-SubCell"/>
</dbReference>
<evidence type="ECO:0000313" key="12">
    <source>
        <dbReference type="EMBL" id="KAB1440613.1"/>
    </source>
</evidence>
<evidence type="ECO:0000256" key="4">
    <source>
        <dbReference type="ARBA" id="ARBA00022553"/>
    </source>
</evidence>
<dbReference type="AlphaFoldDB" id="A0A7V7QNU8"/>
<dbReference type="InterPro" id="IPR003660">
    <property type="entry name" value="HAMP_dom"/>
</dbReference>
<organism evidence="12 13">
    <name type="scientific">Candidatus Galacturonatibacter soehngenii</name>
    <dbReference type="NCBI Taxonomy" id="2307010"/>
    <lineage>
        <taxon>Bacteria</taxon>
        <taxon>Bacillati</taxon>
        <taxon>Bacillota</taxon>
        <taxon>Clostridia</taxon>
        <taxon>Lachnospirales</taxon>
        <taxon>Lachnospiraceae</taxon>
        <taxon>Candidatus Galacturonatibacter</taxon>
    </lineage>
</organism>
<dbReference type="Proteomes" id="UP000461768">
    <property type="component" value="Unassembled WGS sequence"/>
</dbReference>
<dbReference type="Gene3D" id="6.10.340.10">
    <property type="match status" value="1"/>
</dbReference>
<dbReference type="RefSeq" id="WP_151141265.1">
    <property type="nucleotide sequence ID" value="NZ_WAGX01000003.1"/>
</dbReference>
<dbReference type="PANTHER" id="PTHR34220">
    <property type="entry name" value="SENSOR HISTIDINE KINASE YPDA"/>
    <property type="match status" value="1"/>
</dbReference>
<dbReference type="InterPro" id="IPR010559">
    <property type="entry name" value="Sig_transdc_His_kin_internal"/>
</dbReference>
<dbReference type="EC" id="2.7.13.3" evidence="3"/>
<dbReference type="PROSITE" id="PS50885">
    <property type="entry name" value="HAMP"/>
    <property type="match status" value="1"/>
</dbReference>
<dbReference type="InterPro" id="IPR050640">
    <property type="entry name" value="Bact_2-comp_sensor_kinase"/>
</dbReference>
<keyword evidence="13" id="KW-1185">Reference proteome</keyword>
<dbReference type="Pfam" id="PF02518">
    <property type="entry name" value="HATPase_c"/>
    <property type="match status" value="1"/>
</dbReference>
<feature type="domain" description="HAMP" evidence="11">
    <location>
        <begin position="214"/>
        <end position="267"/>
    </location>
</feature>
<protein>
    <recommendedName>
        <fullName evidence="3">histidine kinase</fullName>
        <ecNumber evidence="3">2.7.13.3</ecNumber>
    </recommendedName>
</protein>
<keyword evidence="8" id="KW-0175">Coiled coil</keyword>
<sequence>MRVNGWSKQFSDRWVSLSIRRKIEVFTGVVFLVISLSIIFDIWVVNFSMNDFKVILDDNAKCSDLVDTIEEEERWFEAYIKHPSEENHFEMEQAILKTKQAINALPDDYSSMNIQRYAKTWSIKNSYENYTQKRDAVLGMSEENLAYIKELYKVYDMQVYLHEYARRLMRYTLQDGKTAYLKKVRGLRRLPMVVIISGFFLFSIMLSLSNVMNKALVVPIMKLVNVSKEIAANNFFIEDVRVDNQDEIGELVNAFNKMKFATGQYITTMEERRNMIDLLHQEELEKMEAEKNLETANLELLKSQINPHFLFNTLNVIAGMANLEDADTTEKMIKALSSIFRYNLKTPQSEVFLSQELYVVKNYLYLQQMRFGSRLEYDIRCKVDKEFVMVPSFCFQPLIENAIIHGISKKEEGGKIYIDIKKRAQNIIITIADTGIGMSRDKLYQLRGAVREGSAGKIGIGLGNIYKRINRMYQEGDVLLYSTKNKGTVIKVIIPYMNQEV</sequence>
<evidence type="ECO:0000256" key="3">
    <source>
        <dbReference type="ARBA" id="ARBA00012438"/>
    </source>
</evidence>
<comment type="subcellular location">
    <subcellularLocation>
        <location evidence="2">Membrane</location>
    </subcellularLocation>
</comment>
<dbReference type="PANTHER" id="PTHR34220:SF7">
    <property type="entry name" value="SENSOR HISTIDINE KINASE YPDA"/>
    <property type="match status" value="1"/>
</dbReference>
<evidence type="ECO:0000313" key="13">
    <source>
        <dbReference type="Proteomes" id="UP000461768"/>
    </source>
</evidence>
<keyword evidence="9" id="KW-1133">Transmembrane helix</keyword>
<dbReference type="SUPFAM" id="SSF55874">
    <property type="entry name" value="ATPase domain of HSP90 chaperone/DNA topoisomerase II/histidine kinase"/>
    <property type="match status" value="1"/>
</dbReference>
<dbReference type="InterPro" id="IPR005467">
    <property type="entry name" value="His_kinase_dom"/>
</dbReference>
<comment type="catalytic activity">
    <reaction evidence="1">
        <text>ATP + protein L-histidine = ADP + protein N-phospho-L-histidine.</text>
        <dbReference type="EC" id="2.7.13.3"/>
    </reaction>
</comment>
<keyword evidence="9" id="KW-0472">Membrane</keyword>
<keyword evidence="4" id="KW-0597">Phosphoprotein</keyword>
<evidence type="ECO:0000256" key="6">
    <source>
        <dbReference type="ARBA" id="ARBA00022777"/>
    </source>
</evidence>
<proteinExistence type="predicted"/>
<dbReference type="PROSITE" id="PS50109">
    <property type="entry name" value="HIS_KIN"/>
    <property type="match status" value="1"/>
</dbReference>